<organism evidence="1 2">
    <name type="scientific">Paspalum notatum var. saurae</name>
    <dbReference type="NCBI Taxonomy" id="547442"/>
    <lineage>
        <taxon>Eukaryota</taxon>
        <taxon>Viridiplantae</taxon>
        <taxon>Streptophyta</taxon>
        <taxon>Embryophyta</taxon>
        <taxon>Tracheophyta</taxon>
        <taxon>Spermatophyta</taxon>
        <taxon>Magnoliopsida</taxon>
        <taxon>Liliopsida</taxon>
        <taxon>Poales</taxon>
        <taxon>Poaceae</taxon>
        <taxon>PACMAD clade</taxon>
        <taxon>Panicoideae</taxon>
        <taxon>Andropogonodae</taxon>
        <taxon>Paspaleae</taxon>
        <taxon>Paspalinae</taxon>
        <taxon>Paspalum</taxon>
    </lineage>
</organism>
<dbReference type="PANTHER" id="PTHR47885">
    <property type="entry name" value="AP-5 COMPLEX SUBUNIT ZETA-1"/>
    <property type="match status" value="1"/>
</dbReference>
<gene>
    <name evidence="1" type="ORF">U9M48_033922</name>
</gene>
<evidence type="ECO:0000313" key="2">
    <source>
        <dbReference type="Proteomes" id="UP001341281"/>
    </source>
</evidence>
<dbReference type="PANTHER" id="PTHR47885:SF1">
    <property type="entry name" value="AP-5 COMPLEX SUBUNIT ZETA-1"/>
    <property type="match status" value="1"/>
</dbReference>
<accession>A0AAQ3X6B1</accession>
<reference evidence="1 2" key="1">
    <citation type="submission" date="2024-02" db="EMBL/GenBank/DDBJ databases">
        <title>High-quality chromosome-scale genome assembly of Pensacola bahiagrass (Paspalum notatum Flugge var. saurae).</title>
        <authorList>
            <person name="Vega J.M."/>
            <person name="Podio M."/>
            <person name="Orjuela J."/>
            <person name="Siena L.A."/>
            <person name="Pessino S.C."/>
            <person name="Combes M.C."/>
            <person name="Mariac C."/>
            <person name="Albertini E."/>
            <person name="Pupilli F."/>
            <person name="Ortiz J.P.A."/>
            <person name="Leblanc O."/>
        </authorList>
    </citation>
    <scope>NUCLEOTIDE SEQUENCE [LARGE SCALE GENOMIC DNA]</scope>
    <source>
        <strain evidence="1">R1</strain>
        <tissue evidence="1">Leaf</tissue>
    </source>
</reference>
<protein>
    <submittedName>
        <fullName evidence="1">Uncharacterized protein</fullName>
    </submittedName>
</protein>
<keyword evidence="2" id="KW-1185">Reference proteome</keyword>
<dbReference type="AlphaFoldDB" id="A0AAQ3X6B1"/>
<proteinExistence type="predicted"/>
<name>A0AAQ3X6B1_PASNO</name>
<sequence length="79" mass="8466">MVTGIAKPATCHSELLLRARVSLAKVARSQTSDRKVWQRACDYVGFMNEPAICLSVLGPCIAQGNGSGVVDWSKGVTKM</sequence>
<feature type="non-terminal residue" evidence="1">
    <location>
        <position position="79"/>
    </location>
</feature>
<evidence type="ECO:0000313" key="1">
    <source>
        <dbReference type="EMBL" id="WVZ87253.1"/>
    </source>
</evidence>
<dbReference type="EMBL" id="CP144751">
    <property type="protein sequence ID" value="WVZ87253.1"/>
    <property type="molecule type" value="Genomic_DNA"/>
</dbReference>
<dbReference type="Proteomes" id="UP001341281">
    <property type="component" value="Chromosome 07"/>
</dbReference>